<name>A0A6I6DUP3_9MICO</name>
<keyword evidence="1" id="KW-0812">Transmembrane</keyword>
<keyword evidence="1" id="KW-1133">Transmembrane helix</keyword>
<organism evidence="2 3">
    <name type="scientific">Microbacterium oryzae</name>
    <dbReference type="NCBI Taxonomy" id="743009"/>
    <lineage>
        <taxon>Bacteria</taxon>
        <taxon>Bacillati</taxon>
        <taxon>Actinomycetota</taxon>
        <taxon>Actinomycetes</taxon>
        <taxon>Micrococcales</taxon>
        <taxon>Microbacteriaceae</taxon>
        <taxon>Microbacterium</taxon>
    </lineage>
</organism>
<protein>
    <recommendedName>
        <fullName evidence="4">DUF3137 domain-containing protein</fullName>
    </recommendedName>
</protein>
<evidence type="ECO:0000313" key="3">
    <source>
        <dbReference type="Proteomes" id="UP000422989"/>
    </source>
</evidence>
<accession>A0A6I6DUP3</accession>
<proteinExistence type="predicted"/>
<keyword evidence="3" id="KW-1185">Reference proteome</keyword>
<evidence type="ECO:0008006" key="4">
    <source>
        <dbReference type="Google" id="ProtNLM"/>
    </source>
</evidence>
<dbReference type="KEGG" id="moj:D7D94_09180"/>
<feature type="transmembrane region" description="Helical" evidence="1">
    <location>
        <begin position="39"/>
        <end position="58"/>
    </location>
</feature>
<dbReference type="AlphaFoldDB" id="A0A6I6DUP3"/>
<dbReference type="OrthoDB" id="5054050at2"/>
<evidence type="ECO:0000313" key="2">
    <source>
        <dbReference type="EMBL" id="QGU27816.1"/>
    </source>
</evidence>
<dbReference type="RefSeq" id="WP_156242321.1">
    <property type="nucleotide sequence ID" value="NZ_BAAAZL010000004.1"/>
</dbReference>
<evidence type="ECO:0000256" key="1">
    <source>
        <dbReference type="SAM" id="Phobius"/>
    </source>
</evidence>
<sequence length="350" mass="38738">MTLDTSALTERVRAREVRRFWRRFRDVPGARQPGRGARVAVVTFGALVVPLGLLAMSVGVAQEIEEAAPDMAEQLTGMSVMMLLFLIAGAVLTWASVRMGARRRSRREFFRLARFAGLNGLDFAPGLHDGSHLEPWRERGRVGVIDAMRSRGGRPVEFGNYEIRTSQGHRAQATFGGYAATRVGTALPNIRLESRSVRRVMHEGAVARDQRLSLEGNFERAFTLTCPQGYETDALYLFTPDVAALLMDAASDFDIELIDDWVFLTSPADVVTLRAERWQNVESALRAVVAKIDQWERWRDDRVPANRLSAPGRVARPGRRLRIRPGPGLVLIAFLAALYGSLVAIAGALG</sequence>
<feature type="transmembrane region" description="Helical" evidence="1">
    <location>
        <begin position="329"/>
        <end position="349"/>
    </location>
</feature>
<reference evidence="2 3" key="1">
    <citation type="submission" date="2018-09" db="EMBL/GenBank/DDBJ databases">
        <title>Whole genome sequencing of Microbacterium oryzae strain MB-10T.</title>
        <authorList>
            <person name="Das S.K."/>
        </authorList>
    </citation>
    <scope>NUCLEOTIDE SEQUENCE [LARGE SCALE GENOMIC DNA]</scope>
    <source>
        <strain evidence="2 3">MB-10</strain>
    </source>
</reference>
<dbReference type="EMBL" id="CP032550">
    <property type="protein sequence ID" value="QGU27816.1"/>
    <property type="molecule type" value="Genomic_DNA"/>
</dbReference>
<gene>
    <name evidence="2" type="ORF">D7D94_09180</name>
</gene>
<feature type="transmembrane region" description="Helical" evidence="1">
    <location>
        <begin position="78"/>
        <end position="97"/>
    </location>
</feature>
<dbReference type="Proteomes" id="UP000422989">
    <property type="component" value="Chromosome"/>
</dbReference>
<keyword evidence="1" id="KW-0472">Membrane</keyword>